<feature type="compositionally biased region" description="Polar residues" evidence="1">
    <location>
        <begin position="200"/>
        <end position="209"/>
    </location>
</feature>
<feature type="compositionally biased region" description="Polar residues" evidence="1">
    <location>
        <begin position="108"/>
        <end position="132"/>
    </location>
</feature>
<comment type="caution">
    <text evidence="2">The sequence shown here is derived from an EMBL/GenBank/DDBJ whole genome shotgun (WGS) entry which is preliminary data.</text>
</comment>
<protein>
    <submittedName>
        <fullName evidence="2">Uncharacterized protein</fullName>
    </submittedName>
</protein>
<evidence type="ECO:0000313" key="3">
    <source>
        <dbReference type="Proteomes" id="UP000652219"/>
    </source>
</evidence>
<feature type="region of interest" description="Disordered" evidence="1">
    <location>
        <begin position="108"/>
        <end position="209"/>
    </location>
</feature>
<accession>A0A8H6IN97</accession>
<feature type="compositionally biased region" description="Low complexity" evidence="1">
    <location>
        <begin position="159"/>
        <end position="169"/>
    </location>
</feature>
<organism evidence="2 3">
    <name type="scientific">Colletotrichum sojae</name>
    <dbReference type="NCBI Taxonomy" id="2175907"/>
    <lineage>
        <taxon>Eukaryota</taxon>
        <taxon>Fungi</taxon>
        <taxon>Dikarya</taxon>
        <taxon>Ascomycota</taxon>
        <taxon>Pezizomycotina</taxon>
        <taxon>Sordariomycetes</taxon>
        <taxon>Hypocreomycetidae</taxon>
        <taxon>Glomerellales</taxon>
        <taxon>Glomerellaceae</taxon>
        <taxon>Colletotrichum</taxon>
        <taxon>Colletotrichum orchidearum species complex</taxon>
    </lineage>
</organism>
<proteinExistence type="predicted"/>
<sequence length="209" mass="22628">MKRSGRYPKRPRLLAPSTKEISYAPVTYKAVEDGGAATIHCLGLALKLFERLIAAGGLGFRNQEDLPSTSRDFTKVKRTAMSRVSPTNTIIAPCVSPTNYLQAQAPSTRDFNGAQGNEAQNPFTDAQATSENARTKPKPQPKPKAAQKKTRTQNRDDSLSSVDVDQSSSLEHEHQLDQRLAQYLDPSRAAACSKAVASPDGSTKGNLSE</sequence>
<dbReference type="Proteomes" id="UP000652219">
    <property type="component" value="Unassembled WGS sequence"/>
</dbReference>
<dbReference type="EMBL" id="WIGN01000624">
    <property type="protein sequence ID" value="KAF6786820.1"/>
    <property type="molecule type" value="Genomic_DNA"/>
</dbReference>
<evidence type="ECO:0000313" key="2">
    <source>
        <dbReference type="EMBL" id="KAF6786820.1"/>
    </source>
</evidence>
<reference evidence="2 3" key="1">
    <citation type="journal article" date="2020" name="Phytopathology">
        <title>Genome Sequence Resources of Colletotrichum truncatum, C. plurivorum, C. musicola, and C. sojae: Four Species Pathogenic to Soybean (Glycine max).</title>
        <authorList>
            <person name="Rogerio F."/>
            <person name="Boufleur T.R."/>
            <person name="Ciampi-Guillardi M."/>
            <person name="Sukno S.A."/>
            <person name="Thon M.R."/>
            <person name="Massola Junior N.S."/>
            <person name="Baroncelli R."/>
        </authorList>
    </citation>
    <scope>NUCLEOTIDE SEQUENCE [LARGE SCALE GENOMIC DNA]</scope>
    <source>
        <strain evidence="2 3">LFN0009</strain>
    </source>
</reference>
<dbReference type="AlphaFoldDB" id="A0A8H6IN97"/>
<name>A0A8H6IN97_9PEZI</name>
<gene>
    <name evidence="2" type="ORF">CSOJ01_15347</name>
</gene>
<feature type="compositionally biased region" description="Basic residues" evidence="1">
    <location>
        <begin position="135"/>
        <end position="152"/>
    </location>
</feature>
<evidence type="ECO:0000256" key="1">
    <source>
        <dbReference type="SAM" id="MobiDB-lite"/>
    </source>
</evidence>
<keyword evidence="3" id="KW-1185">Reference proteome</keyword>